<dbReference type="EMBL" id="RKQG01000001">
    <property type="protein sequence ID" value="RPE31824.1"/>
    <property type="molecule type" value="Genomic_DNA"/>
</dbReference>
<evidence type="ECO:0000313" key="2">
    <source>
        <dbReference type="Proteomes" id="UP000266906"/>
    </source>
</evidence>
<sequence length="739" mass="81075">MSVDFKEFFSRHNEIQLTKIKPEMAAFLENQMEAIGKGDIGFLPRRFRNRLWWYGFAPTPDRKRELLTLLDWWIGPTFSNLPMHHGSLDRTDPFDAVLEEGKVLRFEVMPRQTMNQRNANHVRTARDSVRTSLWRLGRLINTRPPSEFDAPRSTVEVLDDLGHAISAQDRSIAMACLRELEATADLDQSNMAFLRLRAFAGFQDWKSLLSDRDLEHVLAMRRPARVTLAIQQAVYASRFAMHDQAGREQDLLDALTELPFTFRALRADSTPSTRAQVVTEFLIALESESKDYFAQAIEESGAIDDDLPQHLKNILNTHRKIPLEEFSGAAETAVENPAPGPTRTPLEQAIEMMLCSEFEAAIEVALKLDPGLPSANILLSCARELESQKHASAVSHYISAHGLREVIGGANAQLRANLSWLEDFLQEKAGLNWHSWLAALGDSTRSAVLDSDAGTTGSWPPLNRTVLAGWLLGAPPEALGRLGEIGGQFMAVHREVFTADGAAELNERVLAGLALGGKSSAGVRVQTQALLDYLLSANPTARIFNDALMWTEDIVSANISPMTISWVVDILQTATATPTAVASKATEKFFHSVIGLLRPFKTALSPTDIEALKIVSDELSQTVPGDLLAVQDKDTDPGAPFRYLADSKVVLYSLTESATIRAAQILRVLAPGIDVETSAEYDGSGKLAAQAANADVFVLVTASAKHAASDFITAKRGKRPIILVNSRGSSAILRELAKG</sequence>
<proteinExistence type="predicted"/>
<comment type="caution">
    <text evidence="1">The sequence shown here is derived from an EMBL/GenBank/DDBJ whole genome shotgun (WGS) entry which is preliminary data.</text>
</comment>
<accession>A0A3N4S620</accession>
<evidence type="ECO:0000313" key="1">
    <source>
        <dbReference type="EMBL" id="RPE31824.1"/>
    </source>
</evidence>
<dbReference type="InterPro" id="IPR049807">
    <property type="entry name" value="DpdD-like"/>
</dbReference>
<dbReference type="Proteomes" id="UP000266906">
    <property type="component" value="Unassembled WGS sequence"/>
</dbReference>
<dbReference type="RefSeq" id="WP_123816961.1">
    <property type="nucleotide sequence ID" value="NZ_RKQG01000001.1"/>
</dbReference>
<reference evidence="1 2" key="1">
    <citation type="submission" date="2018-11" db="EMBL/GenBank/DDBJ databases">
        <title>Sequencing the genomes of 1000 actinobacteria strains.</title>
        <authorList>
            <person name="Klenk H.-P."/>
        </authorList>
    </citation>
    <scope>NUCLEOTIDE SEQUENCE [LARGE SCALE GENOMIC DNA]</scope>
    <source>
        <strain evidence="1 2">DSM 44781</strain>
    </source>
</reference>
<dbReference type="NCBIfam" id="NF041061">
    <property type="entry name" value="DpdD"/>
    <property type="match status" value="1"/>
</dbReference>
<name>A0A3N4S620_9ACTN</name>
<dbReference type="AlphaFoldDB" id="A0A3N4S620"/>
<gene>
    <name evidence="1" type="ORF">EDD38_0061</name>
</gene>
<keyword evidence="2" id="KW-1185">Reference proteome</keyword>
<protein>
    <submittedName>
        <fullName evidence="1">Uncharacterized protein</fullName>
    </submittedName>
</protein>
<organism evidence="1 2">
    <name type="scientific">Kitasatospora cineracea</name>
    <dbReference type="NCBI Taxonomy" id="88074"/>
    <lineage>
        <taxon>Bacteria</taxon>
        <taxon>Bacillati</taxon>
        <taxon>Actinomycetota</taxon>
        <taxon>Actinomycetes</taxon>
        <taxon>Kitasatosporales</taxon>
        <taxon>Streptomycetaceae</taxon>
        <taxon>Kitasatospora</taxon>
    </lineage>
</organism>